<sequence>MREWALTNYCVRDSAAQVLRTHHLIDVQFLHSSSCSVAP</sequence>
<name>A0A2P2IXM5_RHIMU</name>
<dbReference type="EMBL" id="GGEC01005480">
    <property type="protein sequence ID" value="MBW85963.1"/>
    <property type="molecule type" value="Transcribed_RNA"/>
</dbReference>
<protein>
    <submittedName>
        <fullName evidence="1">Uncharacterized protein</fullName>
    </submittedName>
</protein>
<organism evidence="1">
    <name type="scientific">Rhizophora mucronata</name>
    <name type="common">Asiatic mangrove</name>
    <dbReference type="NCBI Taxonomy" id="61149"/>
    <lineage>
        <taxon>Eukaryota</taxon>
        <taxon>Viridiplantae</taxon>
        <taxon>Streptophyta</taxon>
        <taxon>Embryophyta</taxon>
        <taxon>Tracheophyta</taxon>
        <taxon>Spermatophyta</taxon>
        <taxon>Magnoliopsida</taxon>
        <taxon>eudicotyledons</taxon>
        <taxon>Gunneridae</taxon>
        <taxon>Pentapetalae</taxon>
        <taxon>rosids</taxon>
        <taxon>fabids</taxon>
        <taxon>Malpighiales</taxon>
        <taxon>Rhizophoraceae</taxon>
        <taxon>Rhizophora</taxon>
    </lineage>
</organism>
<evidence type="ECO:0000313" key="1">
    <source>
        <dbReference type="EMBL" id="MBW85963.1"/>
    </source>
</evidence>
<dbReference type="AlphaFoldDB" id="A0A2P2IXM5"/>
<accession>A0A2P2IXM5</accession>
<proteinExistence type="predicted"/>
<reference evidence="1" key="1">
    <citation type="submission" date="2018-02" db="EMBL/GenBank/DDBJ databases">
        <title>Rhizophora mucronata_Transcriptome.</title>
        <authorList>
            <person name="Meera S.P."/>
            <person name="Sreeshan A."/>
            <person name="Augustine A."/>
        </authorList>
    </citation>
    <scope>NUCLEOTIDE SEQUENCE</scope>
    <source>
        <tissue evidence="1">Leaf</tissue>
    </source>
</reference>